<feature type="region of interest" description="Disordered" evidence="1">
    <location>
        <begin position="54"/>
        <end position="113"/>
    </location>
</feature>
<comment type="caution">
    <text evidence="2">The sequence shown here is derived from an EMBL/GenBank/DDBJ whole genome shotgun (WGS) entry which is preliminary data.</text>
</comment>
<sequence>MQQNLVASHHKRVGCEACERAPAAFLCKVDYCCFVPPAMLASILQPLGPSSPTCPNYSHSRRYGPPTVDTVGGDSMMIGGPTGEDMEDDGFLSLTQDADDTTIDEETKMKQLP</sequence>
<name>A0ABS8TJ86_DATST</name>
<reference evidence="2 3" key="1">
    <citation type="journal article" date="2021" name="BMC Genomics">
        <title>Datura genome reveals duplications of psychoactive alkaloid biosynthetic genes and high mutation rate following tissue culture.</title>
        <authorList>
            <person name="Rajewski A."/>
            <person name="Carter-House D."/>
            <person name="Stajich J."/>
            <person name="Litt A."/>
        </authorList>
    </citation>
    <scope>NUCLEOTIDE SEQUENCE [LARGE SCALE GENOMIC DNA]</scope>
    <source>
        <strain evidence="2">AR-01</strain>
    </source>
</reference>
<evidence type="ECO:0000313" key="2">
    <source>
        <dbReference type="EMBL" id="MCD7470926.1"/>
    </source>
</evidence>
<dbReference type="Proteomes" id="UP000823775">
    <property type="component" value="Unassembled WGS sequence"/>
</dbReference>
<keyword evidence="3" id="KW-1185">Reference proteome</keyword>
<evidence type="ECO:0000313" key="3">
    <source>
        <dbReference type="Proteomes" id="UP000823775"/>
    </source>
</evidence>
<proteinExistence type="predicted"/>
<evidence type="ECO:0000256" key="1">
    <source>
        <dbReference type="SAM" id="MobiDB-lite"/>
    </source>
</evidence>
<organism evidence="2 3">
    <name type="scientific">Datura stramonium</name>
    <name type="common">Jimsonweed</name>
    <name type="synonym">Common thornapple</name>
    <dbReference type="NCBI Taxonomy" id="4076"/>
    <lineage>
        <taxon>Eukaryota</taxon>
        <taxon>Viridiplantae</taxon>
        <taxon>Streptophyta</taxon>
        <taxon>Embryophyta</taxon>
        <taxon>Tracheophyta</taxon>
        <taxon>Spermatophyta</taxon>
        <taxon>Magnoliopsida</taxon>
        <taxon>eudicotyledons</taxon>
        <taxon>Gunneridae</taxon>
        <taxon>Pentapetalae</taxon>
        <taxon>asterids</taxon>
        <taxon>lamiids</taxon>
        <taxon>Solanales</taxon>
        <taxon>Solanaceae</taxon>
        <taxon>Solanoideae</taxon>
        <taxon>Datureae</taxon>
        <taxon>Datura</taxon>
    </lineage>
</organism>
<protein>
    <submittedName>
        <fullName evidence="2">Zinc finger protein</fullName>
    </submittedName>
</protein>
<dbReference type="EMBL" id="JACEIK010001630">
    <property type="protein sequence ID" value="MCD7470926.1"/>
    <property type="molecule type" value="Genomic_DNA"/>
</dbReference>
<accession>A0ABS8TJ86</accession>
<gene>
    <name evidence="2" type="primary">COL2_3</name>
    <name evidence="2" type="ORF">HAX54_011163</name>
</gene>